<dbReference type="InterPro" id="IPR036188">
    <property type="entry name" value="FAD/NAD-bd_sf"/>
</dbReference>
<evidence type="ECO:0000259" key="17">
    <source>
        <dbReference type="Pfam" id="PF08407"/>
    </source>
</evidence>
<feature type="domain" description="Phenol hydroxylase-like C-terminal dimerisation" evidence="16">
    <location>
        <begin position="453"/>
        <end position="644"/>
    </location>
</feature>
<feature type="compositionally biased region" description="Pro residues" evidence="13">
    <location>
        <begin position="888"/>
        <end position="899"/>
    </location>
</feature>
<feature type="transmembrane region" description="Helical" evidence="14">
    <location>
        <begin position="1679"/>
        <end position="1705"/>
    </location>
</feature>
<dbReference type="EMBL" id="KE747840">
    <property type="protein sequence ID" value="RMZ73397.1"/>
    <property type="molecule type" value="Genomic_DNA"/>
</dbReference>
<dbReference type="PRINTS" id="PR00420">
    <property type="entry name" value="RNGMNOXGNASE"/>
</dbReference>
<dbReference type="PANTHER" id="PTHR22914:SF38">
    <property type="entry name" value="CHITIN SYNTHASE 2"/>
    <property type="match status" value="1"/>
</dbReference>
<dbReference type="CDD" id="cd23787">
    <property type="entry name" value="RWD_CSM1"/>
    <property type="match status" value="1"/>
</dbReference>
<evidence type="ECO:0000256" key="11">
    <source>
        <dbReference type="ARBA" id="ARBA00023002"/>
    </source>
</evidence>
<dbReference type="GO" id="GO:0016491">
    <property type="term" value="F:oxidoreductase activity"/>
    <property type="evidence" value="ECO:0007669"/>
    <property type="project" value="UniProtKB-KW"/>
</dbReference>
<dbReference type="InterPro" id="IPR002938">
    <property type="entry name" value="FAD-bd"/>
</dbReference>
<evidence type="ECO:0000259" key="15">
    <source>
        <dbReference type="Pfam" id="PF01494"/>
    </source>
</evidence>
<evidence type="ECO:0000256" key="5">
    <source>
        <dbReference type="ARBA" id="ARBA00022630"/>
    </source>
</evidence>
<dbReference type="InterPro" id="IPR038608">
    <property type="entry name" value="Csm1/Pcs1_C_sf"/>
</dbReference>
<evidence type="ECO:0000256" key="10">
    <source>
        <dbReference type="ARBA" id="ARBA00022989"/>
    </source>
</evidence>
<keyword evidence="6" id="KW-0328">Glycosyltransferase</keyword>
<feature type="compositionally biased region" description="Basic and acidic residues" evidence="13">
    <location>
        <begin position="2034"/>
        <end position="2046"/>
    </location>
</feature>
<organism evidence="19 20">
    <name type="scientific">Pyrenophora seminiperda CCB06</name>
    <dbReference type="NCBI Taxonomy" id="1302712"/>
    <lineage>
        <taxon>Eukaryota</taxon>
        <taxon>Fungi</taxon>
        <taxon>Dikarya</taxon>
        <taxon>Ascomycota</taxon>
        <taxon>Pezizomycotina</taxon>
        <taxon>Dothideomycetes</taxon>
        <taxon>Pleosporomycetidae</taxon>
        <taxon>Pleosporales</taxon>
        <taxon>Pleosporineae</taxon>
        <taxon>Pleosporaceae</taxon>
        <taxon>Pyrenophora</taxon>
    </lineage>
</organism>
<dbReference type="InterPro" id="IPR013616">
    <property type="entry name" value="Chitin_synth_N"/>
</dbReference>
<feature type="compositionally biased region" description="Low complexity" evidence="13">
    <location>
        <begin position="2145"/>
        <end position="2169"/>
    </location>
</feature>
<dbReference type="InterPro" id="IPR004835">
    <property type="entry name" value="Chitin_synth"/>
</dbReference>
<feature type="compositionally biased region" description="Polar residues" evidence="13">
    <location>
        <begin position="819"/>
        <end position="830"/>
    </location>
</feature>
<feature type="compositionally biased region" description="Low complexity" evidence="13">
    <location>
        <begin position="794"/>
        <end position="805"/>
    </location>
</feature>
<evidence type="ECO:0000256" key="14">
    <source>
        <dbReference type="SAM" id="Phobius"/>
    </source>
</evidence>
<evidence type="ECO:0000256" key="6">
    <source>
        <dbReference type="ARBA" id="ARBA00022676"/>
    </source>
</evidence>
<evidence type="ECO:0000256" key="3">
    <source>
        <dbReference type="ARBA" id="ARBA00012543"/>
    </source>
</evidence>
<evidence type="ECO:0000256" key="9">
    <source>
        <dbReference type="ARBA" id="ARBA00022827"/>
    </source>
</evidence>
<comment type="subcellular location">
    <subcellularLocation>
        <location evidence="1">Cell membrane</location>
        <topology evidence="1">Multi-pass membrane protein</topology>
    </subcellularLocation>
</comment>
<dbReference type="GO" id="GO:0071949">
    <property type="term" value="F:FAD binding"/>
    <property type="evidence" value="ECO:0007669"/>
    <property type="project" value="InterPro"/>
</dbReference>
<feature type="transmembrane region" description="Helical" evidence="14">
    <location>
        <begin position="1405"/>
        <end position="1428"/>
    </location>
</feature>
<feature type="transmembrane region" description="Helical" evidence="14">
    <location>
        <begin position="1448"/>
        <end position="1467"/>
    </location>
</feature>
<dbReference type="InterPro" id="IPR012941">
    <property type="entry name" value="Phe_hydrox_C_dim_dom"/>
</dbReference>
<feature type="domain" description="FAD-binding" evidence="15">
    <location>
        <begin position="10"/>
        <end position="410"/>
    </location>
</feature>
<feature type="region of interest" description="Disordered" evidence="13">
    <location>
        <begin position="2311"/>
        <end position="2333"/>
    </location>
</feature>
<keyword evidence="4" id="KW-1003">Cell membrane</keyword>
<reference evidence="19 20" key="1">
    <citation type="journal article" date="2014" name="PLoS ONE">
        <title>De novo Genome Assembly of the Fungal Plant Pathogen Pyrenophora semeniperda.</title>
        <authorList>
            <person name="Soliai M.M."/>
            <person name="Meyer S.E."/>
            <person name="Udall J.A."/>
            <person name="Elzinga D.E."/>
            <person name="Hermansen R.A."/>
            <person name="Bodily P.M."/>
            <person name="Hart A.A."/>
            <person name="Coleman C.E."/>
        </authorList>
    </citation>
    <scope>NUCLEOTIDE SEQUENCE [LARGE SCALE GENOMIC DNA]</scope>
    <source>
        <strain evidence="19 20">CCB06</strain>
        <tissue evidence="19">Mycelium</tissue>
    </source>
</reference>
<dbReference type="GO" id="GO:0004100">
    <property type="term" value="F:chitin synthase activity"/>
    <property type="evidence" value="ECO:0007669"/>
    <property type="project" value="UniProtKB-EC"/>
</dbReference>
<keyword evidence="12 14" id="KW-0472">Membrane</keyword>
<dbReference type="Proteomes" id="UP000265663">
    <property type="component" value="Unassembled WGS sequence"/>
</dbReference>
<feature type="compositionally biased region" description="Low complexity" evidence="13">
    <location>
        <begin position="2022"/>
        <end position="2031"/>
    </location>
</feature>
<dbReference type="FunFam" id="3.90.1150.80:FF:000001">
    <property type="entry name" value="Chromosome segregation protein (Pcs1)"/>
    <property type="match status" value="1"/>
</dbReference>
<feature type="compositionally biased region" description="Acidic residues" evidence="13">
    <location>
        <begin position="1880"/>
        <end position="1892"/>
    </location>
</feature>
<keyword evidence="9" id="KW-0274">FAD</keyword>
<feature type="region of interest" description="Disordered" evidence="13">
    <location>
        <begin position="677"/>
        <end position="706"/>
    </location>
</feature>
<keyword evidence="10 14" id="KW-1133">Transmembrane helix</keyword>
<dbReference type="SUPFAM" id="SSF54373">
    <property type="entry name" value="FAD-linked reductases, C-terminal domain"/>
    <property type="match status" value="1"/>
</dbReference>
<dbReference type="Pfam" id="PF07976">
    <property type="entry name" value="Phe_hydrox_dim"/>
    <property type="match status" value="1"/>
</dbReference>
<evidence type="ECO:0000259" key="16">
    <source>
        <dbReference type="Pfam" id="PF07976"/>
    </source>
</evidence>
<dbReference type="GO" id="GO:0030428">
    <property type="term" value="C:cell septum"/>
    <property type="evidence" value="ECO:0007669"/>
    <property type="project" value="TreeGrafter"/>
</dbReference>
<evidence type="ECO:0000256" key="7">
    <source>
        <dbReference type="ARBA" id="ARBA00022679"/>
    </source>
</evidence>
<dbReference type="CDD" id="cd02979">
    <property type="entry name" value="PHOX_C"/>
    <property type="match status" value="1"/>
</dbReference>
<evidence type="ECO:0000256" key="8">
    <source>
        <dbReference type="ARBA" id="ARBA00022692"/>
    </source>
</evidence>
<dbReference type="InterPro" id="IPR020981">
    <property type="entry name" value="Csm1/Pcs1_C"/>
</dbReference>
<dbReference type="InterPro" id="IPR038220">
    <property type="entry name" value="PHOX_C_sf"/>
</dbReference>
<feature type="compositionally biased region" description="Acidic residues" evidence="13">
    <location>
        <begin position="2311"/>
        <end position="2323"/>
    </location>
</feature>
<evidence type="ECO:0000259" key="18">
    <source>
        <dbReference type="Pfam" id="PF12539"/>
    </source>
</evidence>
<comment type="similarity">
    <text evidence="2">Belongs to the PheA/TfdB FAD monooxygenase family.</text>
</comment>
<dbReference type="GO" id="GO:0006031">
    <property type="term" value="P:chitin biosynthetic process"/>
    <property type="evidence" value="ECO:0007669"/>
    <property type="project" value="TreeGrafter"/>
</dbReference>
<feature type="compositionally biased region" description="Low complexity" evidence="13">
    <location>
        <begin position="2324"/>
        <end position="2333"/>
    </location>
</feature>
<evidence type="ECO:0000256" key="4">
    <source>
        <dbReference type="ARBA" id="ARBA00022475"/>
    </source>
</evidence>
<evidence type="ECO:0000256" key="13">
    <source>
        <dbReference type="SAM" id="MobiDB-lite"/>
    </source>
</evidence>
<dbReference type="CDD" id="cd04190">
    <property type="entry name" value="Chitin_synth_C"/>
    <property type="match status" value="1"/>
</dbReference>
<dbReference type="EC" id="2.4.1.16" evidence="3"/>
<dbReference type="SUPFAM" id="SSF52833">
    <property type="entry name" value="Thioredoxin-like"/>
    <property type="match status" value="1"/>
</dbReference>
<dbReference type="PANTHER" id="PTHR22914">
    <property type="entry name" value="CHITIN SYNTHASE"/>
    <property type="match status" value="1"/>
</dbReference>
<dbReference type="OrthoDB" id="26569at2759"/>
<keyword evidence="7" id="KW-0808">Transferase</keyword>
<sequence>MAATESRESKCDVLIIGAGPAGMMLATWMARCGINARIVDKRGTKIYAGQADGLQLRSLEIFDSFGFADRAWKEANHLIENPGEDGLIRRSDRVPDVPVGLSRFKEIVLHQGRIERFFLDHIKKHTKNSLQVERGVLPEELHIDENLVNNHSSDNYPITVKLRYLSEDEAKPAQSKGSTVNDGLFRSNLAEDDTEDLIANSRQNQSGTETVKAKYVVGCDGAHSWTRKQLGFELEGEPTDHIWGVLDIIPITDFPDVRMRCAIHSASAGSMMIIPRENKMARLYIQLTEIKPDASGRADRSKITPETIITAAQKIIAPYKLTYEYCDWWTAYQIGQRVGKNFERDSRVFLAGDAVHTHSPKAGQGMNVSMQDAYNLGWKLGLVVKGVAQPSILKTYQSERRRIAQDLIAFDHKFSRMFSGRPAKDLMDEEGVSMAEFKEAFLKGNLFATGLSVDYGTSMLVGKSGSATEQGDGTDVSSKIQLVGKQELASKTPLGMRFPNYQVLNQASARAYDFQAKLASDGRFRIIVFAGNVAKHSQNTRLQAFCKYMTSSPLLAPHLHKNIEVLTLHSSKRIDVELLKDFPEVLHPFDARTGWDYDKVYVDDEAYHEGFGDAYGGYGVDRETGCVVVARPDQYVGYIDGVDEEGARGVEGNIEASAHLPFHLGFAVNCLHAQRTMNGPTTPSGTHYGRPPAYDDDDGSPQMQGGSTMRLLTNVDESQSYMPTTAALGSRMSPSEVGKQAAAEADIHDFLREAGDVLSSNAGATKAAAQMPRRKMLQSQDAAYMAPTKTVRIQSPRLPLQSLRRPPSPVSRTYHPAGSSVSGLSRTPSVLDSAPNFSPPGDDDYVPYRRALSPDRPYSPTRTSADYSRPPASVNSYEPVDLHGNPRPGSPQRPLPPAPLFGHGGRPRSRDSEGTMDMTDMQSIGIHDDDDPFTEVGDDRPDLRSRDSYMTDDTYTDIYTEVDEKADHYGPAPDGAQQRRGARDAVMTKKEVRLINGELILECKIPTILYSFLPRRDDIEFTHMRYTAVTCDPDDFIDRGYKLRQNIGNQRETEVFIAVTMYNENEIDFTRTMHGVMQNISHFCSRMKSRTWGKDGWQKIVVCIIADGRGKVHPRTLDAIAAMGCFQEGIAKNHVNQKEVTAHVYEYTTQVSLDSDLKFKGAEKGIVPCQMIFCLKERNSKKLNSHRWFFNAFGRALNPNVCILLDVGTKPGPKALYHLWKAFDTDSSVAGAAGEIKAGKGKAWLGLLNPLVASQNFEYKMSNILDKPLESVFGYITVLPGALSAYRYHALQNDHTGHGPLSQYFKGETLHGQDADVFTANMYLAEDRILCWELVAKRSEQWVLKYVKAATGETDVPDAVPEFISQRRRWLNGAFFAAVYSLLHFKQVWATDHTIWRKILLHIEFVYQFVQLLFTFFSLANFYLTFYFVAGSLADPEMDPFGHGIGKIIFYILRYTCTLLICMQFILSMGNRPQGAKKMFFWSMIIYGIIMAYTTFASFYIVIVQLRDPKAEKSLGSNVFTNLIVSTATTIGLYFLMSFMYLDPWHMFTSSAQYFALLPSYIATLQVYAFCNTHDITWGTKGDNVAKTDLGDAKGKKKDVVELEMPSEQLDIDSGYDEALRNLRDRVEVPEPPISESQQQEDYYRAVRTYMVVIWMISNAILAMTVSEAYSDRKVTHNVYLTFILWAVAGLAVFRAIGSTTFLIINSIQAIMETKLKWEDKIDDKKSNRTGLGGGRKYGRNKWWKFGFGGGVSSSWFSGSTISSKISSMTPSSWGGSIANISFTVDSASEDEMTVDELNVLPTPESNSENKAPARKARGAAAQIKKTALATKATAKGRPATRRVSGSSVVVMKKTGVGVKKAPTKGRKALVERKEKNGSDTEEVEEFGEEEAAAPVKPAKRGRPAKKAQEEVVVEPVEEAAPAKRGRRAAAKEPPTAKKEVKEVKTKTAAKSRRAPEPEPEPEQMTIPETQQEPDAEAGADPMDISESIEMDEIPESMPPPLPSRPSARRPHAQPNSRARRASAGIRRTGSVSDSDRDPVMRRKVGDLTRKLDAMTSKYETLRETASSGKESNFDQLKKRTDQIAKDQNAIIKALQQQVSDLQSRTAELTTLREDLQFTSKESLRLELENKKLTSSLASAHNENKALSSKLSAARSSQQESSSSSSSSRTVPGSAIKPRTTGVVLPGTAEAAREAALAKHKVDLYSDLTNLVILGVKKSDDDADVYDCLQTGRNGTLHFHLTVASTTSSSSYTDTEFVYQPLLDEQRDRELLDLLPDYLTEEICFPRGQAAKFYAKVVDSMGKKVEIVVDEEEEDGEGVEEGGTEVTEGAGEE</sequence>
<dbReference type="Pfam" id="PF01494">
    <property type="entry name" value="FAD_binding_3"/>
    <property type="match status" value="1"/>
</dbReference>
<dbReference type="InterPro" id="IPR036249">
    <property type="entry name" value="Thioredoxin-like_sf"/>
</dbReference>
<feature type="domain" description="Monopolin complex subunit Csm1/Pcs1 C-terminal" evidence="18">
    <location>
        <begin position="2200"/>
        <end position="2287"/>
    </location>
</feature>
<dbReference type="Gene3D" id="3.90.1150.80">
    <property type="match status" value="1"/>
</dbReference>
<dbReference type="SUPFAM" id="SSF51905">
    <property type="entry name" value="FAD/NAD(P)-binding domain"/>
    <property type="match status" value="1"/>
</dbReference>
<gene>
    <name evidence="19" type="ORF">GMOD_00007904</name>
</gene>
<evidence type="ECO:0000313" key="20">
    <source>
        <dbReference type="Proteomes" id="UP000265663"/>
    </source>
</evidence>
<evidence type="ECO:0000256" key="1">
    <source>
        <dbReference type="ARBA" id="ARBA00004651"/>
    </source>
</evidence>
<keyword evidence="11" id="KW-0560">Oxidoreductase</keyword>
<feature type="transmembrane region" description="Helical" evidence="14">
    <location>
        <begin position="1479"/>
        <end position="1503"/>
    </location>
</feature>
<dbReference type="Gene3D" id="3.50.50.60">
    <property type="entry name" value="FAD/NAD(P)-binding domain"/>
    <property type="match status" value="1"/>
</dbReference>
<proteinExistence type="inferred from homology"/>
<dbReference type="Gene3D" id="3.30.9.10">
    <property type="entry name" value="D-Amino Acid Oxidase, subunit A, domain 2"/>
    <property type="match status" value="1"/>
</dbReference>
<dbReference type="Pfam" id="PF01644">
    <property type="entry name" value="Chitin_synth_1"/>
    <property type="match status" value="1"/>
</dbReference>
<feature type="domain" description="Chitin synthase N-terminal" evidence="17">
    <location>
        <begin position="988"/>
        <end position="1054"/>
    </location>
</feature>
<feature type="region of interest" description="Disordered" evidence="13">
    <location>
        <begin position="2139"/>
        <end position="2182"/>
    </location>
</feature>
<accession>A0A3M7MFZ2</accession>
<dbReference type="Gene3D" id="3.40.30.20">
    <property type="match status" value="1"/>
</dbReference>
<dbReference type="Pfam" id="PF08407">
    <property type="entry name" value="Chitin_synth_1N"/>
    <property type="match status" value="1"/>
</dbReference>
<name>A0A3M7MFZ2_9PLEO</name>
<feature type="compositionally biased region" description="Basic and acidic residues" evidence="13">
    <location>
        <begin position="1935"/>
        <end position="1946"/>
    </location>
</feature>
<protein>
    <recommendedName>
        <fullName evidence="3">chitin synthase</fullName>
        <ecNumber evidence="3">2.4.1.16</ecNumber>
    </recommendedName>
</protein>
<keyword evidence="5" id="KW-0285">Flavoprotein</keyword>
<feature type="compositionally biased region" description="Basic and acidic residues" evidence="13">
    <location>
        <begin position="937"/>
        <end position="949"/>
    </location>
</feature>
<evidence type="ECO:0000256" key="2">
    <source>
        <dbReference type="ARBA" id="ARBA00007801"/>
    </source>
</evidence>
<feature type="region of interest" description="Disordered" evidence="13">
    <location>
        <begin position="790"/>
        <end position="949"/>
    </location>
</feature>
<feature type="region of interest" description="Disordered" evidence="13">
    <location>
        <begin position="1859"/>
        <end position="2046"/>
    </location>
</feature>
<keyword evidence="20" id="KW-1185">Reference proteome</keyword>
<feature type="transmembrane region" description="Helical" evidence="14">
    <location>
        <begin position="1523"/>
        <end position="1542"/>
    </location>
</feature>
<evidence type="ECO:0000313" key="19">
    <source>
        <dbReference type="EMBL" id="RMZ73397.1"/>
    </source>
</evidence>
<dbReference type="Pfam" id="PF12539">
    <property type="entry name" value="Csm1"/>
    <property type="match status" value="1"/>
</dbReference>
<dbReference type="GO" id="GO:0005886">
    <property type="term" value="C:plasma membrane"/>
    <property type="evidence" value="ECO:0007669"/>
    <property type="project" value="UniProtKB-SubCell"/>
</dbReference>
<feature type="compositionally biased region" description="Basic and acidic residues" evidence="13">
    <location>
        <begin position="1869"/>
        <end position="1879"/>
    </location>
</feature>
<keyword evidence="8 14" id="KW-0812">Transmembrane</keyword>
<evidence type="ECO:0000256" key="12">
    <source>
        <dbReference type="ARBA" id="ARBA00023136"/>
    </source>
</evidence>